<name>W0AL34_9SPHN</name>
<dbReference type="Proteomes" id="UP000018851">
    <property type="component" value="Chromosome"/>
</dbReference>
<keyword evidence="3" id="KW-1185">Reference proteome</keyword>
<sequence length="93" mass="9782">MSYVIVSAAAAALLATVASAEPAAPSKSFERDGMTYVYTVSTKGERTMINGRRYPDGKRFSLTVNNGRVSGVSGGMPVSFRVADASSEEIASR</sequence>
<evidence type="ECO:0000256" key="1">
    <source>
        <dbReference type="SAM" id="SignalP"/>
    </source>
</evidence>
<keyword evidence="1" id="KW-0732">Signal</keyword>
<evidence type="ECO:0008006" key="4">
    <source>
        <dbReference type="Google" id="ProtNLM"/>
    </source>
</evidence>
<dbReference type="AlphaFoldDB" id="W0AL34"/>
<dbReference type="HOGENOM" id="CLU_182328_0_0_5"/>
<organism evidence="2 3">
    <name type="scientific">Sphingomonas sanxanigenens DSM 19645 = NX02</name>
    <dbReference type="NCBI Taxonomy" id="1123269"/>
    <lineage>
        <taxon>Bacteria</taxon>
        <taxon>Pseudomonadati</taxon>
        <taxon>Pseudomonadota</taxon>
        <taxon>Alphaproteobacteria</taxon>
        <taxon>Sphingomonadales</taxon>
        <taxon>Sphingomonadaceae</taxon>
        <taxon>Sphingomonas</taxon>
    </lineage>
</organism>
<evidence type="ECO:0000313" key="2">
    <source>
        <dbReference type="EMBL" id="AHE56405.1"/>
    </source>
</evidence>
<feature type="signal peptide" evidence="1">
    <location>
        <begin position="1"/>
        <end position="20"/>
    </location>
</feature>
<reference evidence="2 3" key="1">
    <citation type="submission" date="2013-07" db="EMBL/GenBank/DDBJ databases">
        <title>Completed genome of Sphingomonas sanxanigenens NX02.</title>
        <authorList>
            <person name="Ma T."/>
            <person name="Huang H."/>
            <person name="Wu M."/>
            <person name="Li X."/>
            <person name="Li G."/>
        </authorList>
    </citation>
    <scope>NUCLEOTIDE SEQUENCE [LARGE SCALE GENOMIC DNA]</scope>
    <source>
        <strain evidence="2 3">NX02</strain>
    </source>
</reference>
<gene>
    <name evidence="2" type="ORF">NX02_23975</name>
</gene>
<dbReference type="PATRIC" id="fig|1123269.5.peg.4697"/>
<dbReference type="eggNOG" id="ENOG5032BZF">
    <property type="taxonomic scope" value="Bacteria"/>
</dbReference>
<accession>W0AL34</accession>
<feature type="chain" id="PRO_5004785520" description="DUF1508 domain-containing protein" evidence="1">
    <location>
        <begin position="21"/>
        <end position="93"/>
    </location>
</feature>
<protein>
    <recommendedName>
        <fullName evidence="4">DUF1508 domain-containing protein</fullName>
    </recommendedName>
</protein>
<dbReference type="EMBL" id="CP006644">
    <property type="protein sequence ID" value="AHE56405.1"/>
    <property type="molecule type" value="Genomic_DNA"/>
</dbReference>
<dbReference type="OrthoDB" id="7451042at2"/>
<proteinExistence type="predicted"/>
<dbReference type="KEGG" id="ssan:NX02_23975"/>
<evidence type="ECO:0000313" key="3">
    <source>
        <dbReference type="Proteomes" id="UP000018851"/>
    </source>
</evidence>